<dbReference type="AlphaFoldDB" id="A0AAE0FYF0"/>
<comment type="caution">
    <text evidence="3">The sequence shown here is derived from an EMBL/GenBank/DDBJ whole genome shotgun (WGS) entry which is preliminary data.</text>
</comment>
<gene>
    <name evidence="3" type="ORF">CYMTET_23187</name>
</gene>
<feature type="coiled-coil region" evidence="1">
    <location>
        <begin position="515"/>
        <end position="634"/>
    </location>
</feature>
<protein>
    <submittedName>
        <fullName evidence="3">Uncharacterized protein</fullName>
    </submittedName>
</protein>
<accession>A0AAE0FYF0</accession>
<evidence type="ECO:0000313" key="4">
    <source>
        <dbReference type="Proteomes" id="UP001190700"/>
    </source>
</evidence>
<organism evidence="3 4">
    <name type="scientific">Cymbomonas tetramitiformis</name>
    <dbReference type="NCBI Taxonomy" id="36881"/>
    <lineage>
        <taxon>Eukaryota</taxon>
        <taxon>Viridiplantae</taxon>
        <taxon>Chlorophyta</taxon>
        <taxon>Pyramimonadophyceae</taxon>
        <taxon>Pyramimonadales</taxon>
        <taxon>Pyramimonadaceae</taxon>
        <taxon>Cymbomonas</taxon>
    </lineage>
</organism>
<name>A0AAE0FYF0_9CHLO</name>
<proteinExistence type="predicted"/>
<dbReference type="Proteomes" id="UP001190700">
    <property type="component" value="Unassembled WGS sequence"/>
</dbReference>
<keyword evidence="4" id="KW-1185">Reference proteome</keyword>
<feature type="compositionally biased region" description="Basic and acidic residues" evidence="2">
    <location>
        <begin position="126"/>
        <end position="144"/>
    </location>
</feature>
<dbReference type="EMBL" id="LGRX02011904">
    <property type="protein sequence ID" value="KAK3268297.1"/>
    <property type="molecule type" value="Genomic_DNA"/>
</dbReference>
<evidence type="ECO:0000313" key="3">
    <source>
        <dbReference type="EMBL" id="KAK3268297.1"/>
    </source>
</evidence>
<keyword evidence="1" id="KW-0175">Coiled coil</keyword>
<evidence type="ECO:0000256" key="2">
    <source>
        <dbReference type="SAM" id="MobiDB-lite"/>
    </source>
</evidence>
<feature type="region of interest" description="Disordered" evidence="2">
    <location>
        <begin position="240"/>
        <end position="338"/>
    </location>
</feature>
<feature type="region of interest" description="Disordered" evidence="2">
    <location>
        <begin position="126"/>
        <end position="160"/>
    </location>
</feature>
<sequence length="961" mass="108188">MPSSRISDGDIESSSSQQVHWWSSIYSYFTSENGLRAPICLPDTVFLAETGRVLSWYRSNGNGQVGKVPINTHSLETLKVHFCNNSPLGDSNPYGYVALARYDMHRAGLLTRRDLIELVASLRERQREPGGEEMAGRDRAHEDKENGEDSDTEQPPKLRPLVPMMLQLYLPPLNDDRFISTYSVHQEGARFITFNRKYSRRYRHVNHRCEHKDSDPLNLYDPEANGEELAPWAERLAKEEQAEVEEFGTSNPIELSTPGRSERRRTADQPPRPPMLQTATSMMAGNLSPRPPRTDSRGDSTRGGPAASGRKMQGGSPSTPRSCPVSPRLSSDQTVKQRGEIRRISKALVDFICSAHAMRVVAMTLEVACSLQGKVQLLAVHSMQLVKVAPNVTSIGGSTSAAVHALIQPNSPRAPKAMDSPRPLELYTEHQATGINGPAALNLKPETPGRATGTLIYEQMEGEMEFPYNLGSIATPLFPPASPRAMSSRAAQQNGRMAAPHSPRNPAFPHLCNEIEALKEQLSQAHDAMANAELSLQEERQTNRLLKKQHKEFSKRLTNEVLAGQDERRLLLYQIEELKEQLQHSIETEADLRTEISMHQDRRGLESDAAMMQMVEYRQRMEQWDKMEKDLKKDNHQTVQRLDEVTTLLTHTQAQHSASERQVAILQGVVNDLETEVKSLQKYANMAMDHLSRKPAGGGGKSRRTLDASTQGTLDGLHHSMDLADVITPHDLEDKEKVLDQIFGTLKQNMSTLYKVFVRYCTIGRSNVPKDVKMSLMQFRRLAAETSVLKYHRADQQVDEDASTVLQKVDQIYSKITRPDPKRPSTNAKPSEYILSAFSHKEERVENTSGLGPATFQHFCAGLVRLAAIRYTTDEDGDLLYMYSNSKTRKQYDLPQVMTGVFGLSIWQSFLYYLYTEVFAVQDEKRRRVSLVPFSHEIKTLSQFKRVLTETVEVDPLPSDT</sequence>
<reference evidence="3 4" key="1">
    <citation type="journal article" date="2015" name="Genome Biol. Evol.">
        <title>Comparative Genomics of a Bacterivorous Green Alga Reveals Evolutionary Causalities and Consequences of Phago-Mixotrophic Mode of Nutrition.</title>
        <authorList>
            <person name="Burns J.A."/>
            <person name="Paasch A."/>
            <person name="Narechania A."/>
            <person name="Kim E."/>
        </authorList>
    </citation>
    <scope>NUCLEOTIDE SEQUENCE [LARGE SCALE GENOMIC DNA]</scope>
    <source>
        <strain evidence="3 4">PLY_AMNH</strain>
    </source>
</reference>
<evidence type="ECO:0000256" key="1">
    <source>
        <dbReference type="SAM" id="Coils"/>
    </source>
</evidence>